<dbReference type="PROSITE" id="PS51007">
    <property type="entry name" value="CYTC"/>
    <property type="match status" value="1"/>
</dbReference>
<dbReference type="RefSeq" id="WP_120640180.1">
    <property type="nucleotide sequence ID" value="NZ_RAQU01000175.1"/>
</dbReference>
<dbReference type="Proteomes" id="UP000278036">
    <property type="component" value="Unassembled WGS sequence"/>
</dbReference>
<dbReference type="InParanoid" id="A0A3A9J881"/>
<keyword evidence="10" id="KW-1185">Reference proteome</keyword>
<evidence type="ECO:0000313" key="11">
    <source>
        <dbReference type="Proteomes" id="UP000278036"/>
    </source>
</evidence>
<dbReference type="InterPro" id="IPR036909">
    <property type="entry name" value="Cyt_c-like_dom_sf"/>
</dbReference>
<dbReference type="GO" id="GO:0020037">
    <property type="term" value="F:heme binding"/>
    <property type="evidence" value="ECO:0007669"/>
    <property type="project" value="InterPro"/>
</dbReference>
<evidence type="ECO:0000256" key="3">
    <source>
        <dbReference type="ARBA" id="ARBA00022723"/>
    </source>
</evidence>
<accession>A0A3A9J881</accession>
<keyword evidence="2 6" id="KW-0349">Heme</keyword>
<sequence>MSLEANKAFAAVLTAGIAFMVAGFIGQQVVHPKRLEKTAIAIEGVPAAGGAPAQEAPAIADISPLLAAANVDNGKQIAGRLCSACHTFEEGQANKVGPNLYGVVGGPHAHRPDFNYSPAMAGLKDKPWGYEELNHFLAGPARYIRGTRMAFAGISNVQQRADVIAYLRTLSGNPQPLP</sequence>
<dbReference type="Pfam" id="PF00034">
    <property type="entry name" value="Cytochrom_C"/>
    <property type="match status" value="1"/>
</dbReference>
<keyword evidence="3 6" id="KW-0479">Metal-binding</keyword>
<evidence type="ECO:0000256" key="4">
    <source>
        <dbReference type="ARBA" id="ARBA00022982"/>
    </source>
</evidence>
<evidence type="ECO:0000256" key="1">
    <source>
        <dbReference type="ARBA" id="ARBA00022448"/>
    </source>
</evidence>
<gene>
    <name evidence="8" type="ORF">D6Z83_21030</name>
    <name evidence="9" type="ORF">EBE87_09570</name>
</gene>
<dbReference type="Proteomes" id="UP000274097">
    <property type="component" value="Unassembled WGS sequence"/>
</dbReference>
<evidence type="ECO:0000313" key="9">
    <source>
        <dbReference type="EMBL" id="RMI25379.1"/>
    </source>
</evidence>
<evidence type="ECO:0000313" key="10">
    <source>
        <dbReference type="Proteomes" id="UP000274097"/>
    </source>
</evidence>
<evidence type="ECO:0000313" key="8">
    <source>
        <dbReference type="EMBL" id="RKK02200.1"/>
    </source>
</evidence>
<organism evidence="8 11">
    <name type="scientific">Teichococcus wenyumeiae</name>
    <dbReference type="NCBI Taxonomy" id="2478470"/>
    <lineage>
        <taxon>Bacteria</taxon>
        <taxon>Pseudomonadati</taxon>
        <taxon>Pseudomonadota</taxon>
        <taxon>Alphaproteobacteria</taxon>
        <taxon>Acetobacterales</taxon>
        <taxon>Roseomonadaceae</taxon>
        <taxon>Roseomonas</taxon>
    </lineage>
</organism>
<dbReference type="SUPFAM" id="SSF46626">
    <property type="entry name" value="Cytochrome c"/>
    <property type="match status" value="1"/>
</dbReference>
<evidence type="ECO:0000256" key="5">
    <source>
        <dbReference type="ARBA" id="ARBA00023004"/>
    </source>
</evidence>
<evidence type="ECO:0000256" key="2">
    <source>
        <dbReference type="ARBA" id="ARBA00022617"/>
    </source>
</evidence>
<keyword evidence="1" id="KW-0813">Transport</keyword>
<dbReference type="InterPro" id="IPR002327">
    <property type="entry name" value="Cyt_c_1A/1B"/>
</dbReference>
<dbReference type="GO" id="GO:0046872">
    <property type="term" value="F:metal ion binding"/>
    <property type="evidence" value="ECO:0007669"/>
    <property type="project" value="UniProtKB-KW"/>
</dbReference>
<dbReference type="InterPro" id="IPR009056">
    <property type="entry name" value="Cyt_c-like_dom"/>
</dbReference>
<reference evidence="8 11" key="1">
    <citation type="submission" date="2018-09" db="EMBL/GenBank/DDBJ databases">
        <title>Roseomonas sp. nov., isolated from feces of Tibetan antelopes in the Qinghai-Tibet plateau, China.</title>
        <authorList>
            <person name="Tian Z."/>
        </authorList>
    </citation>
    <scope>NUCLEOTIDE SEQUENCE [LARGE SCALE GENOMIC DNA]</scope>
    <source>
        <strain evidence="9 10">Z23</strain>
        <strain evidence="8 11">Z24</strain>
    </source>
</reference>
<name>A0A3A9J881_9PROT</name>
<dbReference type="EMBL" id="RAQU01000175">
    <property type="protein sequence ID" value="RKK02200.1"/>
    <property type="molecule type" value="Genomic_DNA"/>
</dbReference>
<dbReference type="Gene3D" id="1.10.760.10">
    <property type="entry name" value="Cytochrome c-like domain"/>
    <property type="match status" value="1"/>
</dbReference>
<feature type="domain" description="Cytochrome c" evidence="7">
    <location>
        <begin position="69"/>
        <end position="171"/>
    </location>
</feature>
<comment type="caution">
    <text evidence="8">The sequence shown here is derived from an EMBL/GenBank/DDBJ whole genome shotgun (WGS) entry which is preliminary data.</text>
</comment>
<proteinExistence type="predicted"/>
<dbReference type="AlphaFoldDB" id="A0A3A9J881"/>
<keyword evidence="4" id="KW-0249">Electron transport</keyword>
<dbReference type="OrthoDB" id="9805828at2"/>
<dbReference type="GO" id="GO:0009055">
    <property type="term" value="F:electron transfer activity"/>
    <property type="evidence" value="ECO:0007669"/>
    <property type="project" value="InterPro"/>
</dbReference>
<dbReference type="EMBL" id="RFLX01000005">
    <property type="protein sequence ID" value="RMI25379.1"/>
    <property type="molecule type" value="Genomic_DNA"/>
</dbReference>
<dbReference type="PRINTS" id="PR00604">
    <property type="entry name" value="CYTCHRMECIAB"/>
</dbReference>
<evidence type="ECO:0000256" key="6">
    <source>
        <dbReference type="PROSITE-ProRule" id="PRU00433"/>
    </source>
</evidence>
<protein>
    <submittedName>
        <fullName evidence="8">Cytochrome c family protein</fullName>
    </submittedName>
</protein>
<keyword evidence="5 6" id="KW-0408">Iron</keyword>
<evidence type="ECO:0000259" key="7">
    <source>
        <dbReference type="PROSITE" id="PS51007"/>
    </source>
</evidence>
<dbReference type="PANTHER" id="PTHR11961">
    <property type="entry name" value="CYTOCHROME C"/>
    <property type="match status" value="1"/>
</dbReference>